<dbReference type="PANTHER" id="PTHR31694:SF26">
    <property type="entry name" value="OS05G0151100 PROTEIN"/>
    <property type="match status" value="1"/>
</dbReference>
<dbReference type="InterPro" id="IPR009078">
    <property type="entry name" value="Ferritin-like_SF"/>
</dbReference>
<name>A0A0F7SM03_PHARH</name>
<dbReference type="SUPFAM" id="SSF47240">
    <property type="entry name" value="Ferritin-like"/>
    <property type="match status" value="1"/>
</dbReference>
<feature type="chain" id="PRO_5002522023" evidence="1">
    <location>
        <begin position="21"/>
        <end position="299"/>
    </location>
</feature>
<keyword evidence="1" id="KW-0732">Signal</keyword>
<sequence>MISTTTALAVLAATAGLVSAAPLAPRADDIDTTILQYALTLEHLENAFYSEALSMFDADAFASVGYKPWVRDRVVQIGQHEASHVAFLQTALGDAATKPCNYSFGLAALDPKGFLGLSSVIENVGVSAYLGAASKITNPDYITAAGAILTVEARHQAWITSVGLSASPWNGPYDTPLGFSDVYSIAAAFITSCPDTNPTLPVKAFPAATVKETSYAAGDKITLDFPTTGNSEALVVYSELKSFFLPIASDETVTLPEGLQGIAYGVITTAGAAANVSDENTVAGPVIFNFGLTSTEVSS</sequence>
<accession>A0A0F7SM03</accession>
<dbReference type="Pfam" id="PF13668">
    <property type="entry name" value="Ferritin_2"/>
    <property type="match status" value="1"/>
</dbReference>
<dbReference type="CDD" id="cd00657">
    <property type="entry name" value="Ferritin_like"/>
    <property type="match status" value="1"/>
</dbReference>
<protein>
    <submittedName>
        <fullName evidence="2">Ferritin-like superfamily</fullName>
    </submittedName>
</protein>
<evidence type="ECO:0000313" key="2">
    <source>
        <dbReference type="EMBL" id="CDZ98489.1"/>
    </source>
</evidence>
<organism evidence="2">
    <name type="scientific">Phaffia rhodozyma</name>
    <name type="common">Yeast</name>
    <name type="synonym">Xanthophyllomyces dendrorhous</name>
    <dbReference type="NCBI Taxonomy" id="264483"/>
    <lineage>
        <taxon>Eukaryota</taxon>
        <taxon>Fungi</taxon>
        <taxon>Dikarya</taxon>
        <taxon>Basidiomycota</taxon>
        <taxon>Agaricomycotina</taxon>
        <taxon>Tremellomycetes</taxon>
        <taxon>Cystofilobasidiales</taxon>
        <taxon>Mrakiaceae</taxon>
        <taxon>Phaffia</taxon>
    </lineage>
</organism>
<dbReference type="InterPro" id="IPR052965">
    <property type="entry name" value="Pigment-catalase-like"/>
</dbReference>
<dbReference type="EMBL" id="LN483345">
    <property type="protein sequence ID" value="CDZ98489.1"/>
    <property type="molecule type" value="Genomic_DNA"/>
</dbReference>
<reference evidence="2" key="1">
    <citation type="submission" date="2014-08" db="EMBL/GenBank/DDBJ databases">
        <authorList>
            <person name="Sharma Rahul"/>
            <person name="Thines Marco"/>
        </authorList>
    </citation>
    <scope>NUCLEOTIDE SEQUENCE</scope>
</reference>
<dbReference type="AlphaFoldDB" id="A0A0F7SM03"/>
<dbReference type="PANTHER" id="PTHR31694">
    <property type="entry name" value="DESICCATION-LIKE PROTEIN"/>
    <property type="match status" value="1"/>
</dbReference>
<proteinExistence type="predicted"/>
<evidence type="ECO:0000256" key="1">
    <source>
        <dbReference type="SAM" id="SignalP"/>
    </source>
</evidence>
<feature type="signal peptide" evidence="1">
    <location>
        <begin position="1"/>
        <end position="20"/>
    </location>
</feature>